<dbReference type="KEGG" id="lel:PVL30_004305"/>
<dbReference type="OMA" id="SYETIYW"/>
<dbReference type="FunCoup" id="A5E4P6">
    <property type="interactions" value="47"/>
</dbReference>
<keyword evidence="1" id="KW-0812">Transmembrane</keyword>
<sequence>MTTAIELLYEFDKYVTTRLESNSFTSNLLITPTSKFITELLVIVFVLLLTYEVIYWSGIYLGLWEYHAKDIFTEVPIHCAHINVRINVVRENKKFALLEYYALKEKYCHNLIYWKRLNELSNEVFELNKFIKYYFEFSPEDFEMNKEPEFGSTIGHLRSKVLGIVNSSDIFSDFNRSKLEANDVKIYNNRNEEVPLTKNEEYLSKCHIETGNVIDAVIVI</sequence>
<proteinExistence type="predicted"/>
<feature type="transmembrane region" description="Helical" evidence="1">
    <location>
        <begin position="40"/>
        <end position="63"/>
    </location>
</feature>
<dbReference type="GeneID" id="5231395"/>
<dbReference type="OrthoDB" id="4041975at2759"/>
<dbReference type="AlphaFoldDB" id="A5E4P6"/>
<organism evidence="2 3">
    <name type="scientific">Lodderomyces elongisporus (strain ATCC 11503 / CBS 2605 / JCM 1781 / NBRC 1676 / NRRL YB-4239)</name>
    <name type="common">Yeast</name>
    <name type="synonym">Saccharomyces elongisporus</name>
    <dbReference type="NCBI Taxonomy" id="379508"/>
    <lineage>
        <taxon>Eukaryota</taxon>
        <taxon>Fungi</taxon>
        <taxon>Dikarya</taxon>
        <taxon>Ascomycota</taxon>
        <taxon>Saccharomycotina</taxon>
        <taxon>Pichiomycetes</taxon>
        <taxon>Debaryomycetaceae</taxon>
        <taxon>Candida/Lodderomyces clade</taxon>
        <taxon>Lodderomyces</taxon>
    </lineage>
</organism>
<protein>
    <submittedName>
        <fullName evidence="2">Uncharacterized protein</fullName>
    </submittedName>
</protein>
<dbReference type="RefSeq" id="XP_001524613.1">
    <property type="nucleotide sequence ID" value="XM_001524563.1"/>
</dbReference>
<keyword evidence="3" id="KW-1185">Reference proteome</keyword>
<evidence type="ECO:0000256" key="1">
    <source>
        <dbReference type="SAM" id="Phobius"/>
    </source>
</evidence>
<dbReference type="InParanoid" id="A5E4P6"/>
<dbReference type="HOGENOM" id="CLU_1219559_0_0_1"/>
<gene>
    <name evidence="2" type="ORF">LELG_04585</name>
</gene>
<dbReference type="Proteomes" id="UP000001996">
    <property type="component" value="Unassembled WGS sequence"/>
</dbReference>
<dbReference type="EMBL" id="CH981529">
    <property type="protein sequence ID" value="EDK46404.1"/>
    <property type="molecule type" value="Genomic_DNA"/>
</dbReference>
<keyword evidence="1" id="KW-1133">Transmembrane helix</keyword>
<name>A5E4P6_LODEL</name>
<dbReference type="VEuPathDB" id="FungiDB:LELG_04585"/>
<dbReference type="eggNOG" id="ENOG502S9IG">
    <property type="taxonomic scope" value="Eukaryota"/>
</dbReference>
<accession>A5E4P6</accession>
<evidence type="ECO:0000313" key="2">
    <source>
        <dbReference type="EMBL" id="EDK46404.1"/>
    </source>
</evidence>
<reference evidence="2 3" key="1">
    <citation type="journal article" date="2009" name="Nature">
        <title>Evolution of pathogenicity and sexual reproduction in eight Candida genomes.</title>
        <authorList>
            <person name="Butler G."/>
            <person name="Rasmussen M.D."/>
            <person name="Lin M.F."/>
            <person name="Santos M.A."/>
            <person name="Sakthikumar S."/>
            <person name="Munro C.A."/>
            <person name="Rheinbay E."/>
            <person name="Grabherr M."/>
            <person name="Forche A."/>
            <person name="Reedy J.L."/>
            <person name="Agrafioti I."/>
            <person name="Arnaud M.B."/>
            <person name="Bates S."/>
            <person name="Brown A.J."/>
            <person name="Brunke S."/>
            <person name="Costanzo M.C."/>
            <person name="Fitzpatrick D.A."/>
            <person name="de Groot P.W."/>
            <person name="Harris D."/>
            <person name="Hoyer L.L."/>
            <person name="Hube B."/>
            <person name="Klis F.M."/>
            <person name="Kodira C."/>
            <person name="Lennard N."/>
            <person name="Logue M.E."/>
            <person name="Martin R."/>
            <person name="Neiman A.M."/>
            <person name="Nikolaou E."/>
            <person name="Quail M.A."/>
            <person name="Quinn J."/>
            <person name="Santos M.C."/>
            <person name="Schmitzberger F.F."/>
            <person name="Sherlock G."/>
            <person name="Shah P."/>
            <person name="Silverstein K.A."/>
            <person name="Skrzypek M.S."/>
            <person name="Soll D."/>
            <person name="Staggs R."/>
            <person name="Stansfield I."/>
            <person name="Stumpf M.P."/>
            <person name="Sudbery P.E."/>
            <person name="Srikantha T."/>
            <person name="Zeng Q."/>
            <person name="Berman J."/>
            <person name="Berriman M."/>
            <person name="Heitman J."/>
            <person name="Gow N.A."/>
            <person name="Lorenz M.C."/>
            <person name="Birren B.W."/>
            <person name="Kellis M."/>
            <person name="Cuomo C.A."/>
        </authorList>
    </citation>
    <scope>NUCLEOTIDE SEQUENCE [LARGE SCALE GENOMIC DNA]</scope>
    <source>
        <strain evidence="3">ATCC 11503 / BCRC 21390 / CBS 2605 / JCM 1781 / NBRC 1676 / NRRL YB-4239</strain>
    </source>
</reference>
<keyword evidence="1" id="KW-0472">Membrane</keyword>
<evidence type="ECO:0000313" key="3">
    <source>
        <dbReference type="Proteomes" id="UP000001996"/>
    </source>
</evidence>